<comment type="caution">
    <text evidence="5">The sequence shown here is derived from an EMBL/GenBank/DDBJ whole genome shotgun (WGS) entry which is preliminary data.</text>
</comment>
<keyword evidence="6" id="KW-1185">Reference proteome</keyword>
<comment type="subcellular location">
    <subcellularLocation>
        <location evidence="1">Mitochondrion matrix</location>
    </subcellularLocation>
</comment>
<evidence type="ECO:0000256" key="1">
    <source>
        <dbReference type="ARBA" id="ARBA00004305"/>
    </source>
</evidence>
<evidence type="ECO:0000313" key="5">
    <source>
        <dbReference type="EMBL" id="GFH24608.1"/>
    </source>
</evidence>
<sequence length="131" mass="14579">MAARAYRALLRQINETFQGDMPNIRKMKAQAHEMFMVPNPTNALSQLLLCFLAVSQNALLHSQANKSVTDPSAIEHHLLEAREATQFIRENIVQAHKTSCGTFAVRPEAAQQLQDMNRSHGQESRGVSPLG</sequence>
<feature type="region of interest" description="Disordered" evidence="4">
    <location>
        <begin position="112"/>
        <end position="131"/>
    </location>
</feature>
<reference evidence="5 6" key="1">
    <citation type="submission" date="2020-02" db="EMBL/GenBank/DDBJ databases">
        <title>Draft genome sequence of Haematococcus lacustris strain NIES-144.</title>
        <authorList>
            <person name="Morimoto D."/>
            <person name="Nakagawa S."/>
            <person name="Yoshida T."/>
            <person name="Sawayama S."/>
        </authorList>
    </citation>
    <scope>NUCLEOTIDE SEQUENCE [LARGE SCALE GENOMIC DNA]</scope>
    <source>
        <strain evidence="5 6">NIES-144</strain>
    </source>
</reference>
<dbReference type="Proteomes" id="UP000485058">
    <property type="component" value="Unassembled WGS sequence"/>
</dbReference>
<evidence type="ECO:0000313" key="6">
    <source>
        <dbReference type="Proteomes" id="UP000485058"/>
    </source>
</evidence>
<dbReference type="InterPro" id="IPR045298">
    <property type="entry name" value="Complex1_LYR_LYRM7"/>
</dbReference>
<name>A0A6A0A0Y3_HAELA</name>
<dbReference type="GO" id="GO:0044183">
    <property type="term" value="F:protein folding chaperone"/>
    <property type="evidence" value="ECO:0007669"/>
    <property type="project" value="TreeGrafter"/>
</dbReference>
<dbReference type="EMBL" id="BLLF01002583">
    <property type="protein sequence ID" value="GFH24608.1"/>
    <property type="molecule type" value="Genomic_DNA"/>
</dbReference>
<evidence type="ECO:0000256" key="3">
    <source>
        <dbReference type="ARBA" id="ARBA00023186"/>
    </source>
</evidence>
<evidence type="ECO:0000256" key="4">
    <source>
        <dbReference type="SAM" id="MobiDB-lite"/>
    </source>
</evidence>
<evidence type="ECO:0000256" key="2">
    <source>
        <dbReference type="ARBA" id="ARBA00023128"/>
    </source>
</evidence>
<dbReference type="CDD" id="cd20267">
    <property type="entry name" value="Complex1_LYR_LYRM7"/>
    <property type="match status" value="1"/>
</dbReference>
<dbReference type="InterPro" id="IPR050435">
    <property type="entry name" value="MZM1/LYRM7"/>
</dbReference>
<gene>
    <name evidence="5" type="ORF">HaLaN_22432</name>
</gene>
<dbReference type="PANTHER" id="PTHR46749:SF1">
    <property type="entry name" value="COMPLEX III ASSEMBLY FACTOR LYRM7"/>
    <property type="match status" value="1"/>
</dbReference>
<keyword evidence="3" id="KW-0143">Chaperone</keyword>
<protein>
    <submittedName>
        <fullName evidence="5">Uncharacterized protein</fullName>
    </submittedName>
</protein>
<dbReference type="PANTHER" id="PTHR46749">
    <property type="entry name" value="COMPLEX III ASSEMBLY FACTOR LYRM7"/>
    <property type="match status" value="1"/>
</dbReference>
<dbReference type="GO" id="GO:0005759">
    <property type="term" value="C:mitochondrial matrix"/>
    <property type="evidence" value="ECO:0007669"/>
    <property type="project" value="UniProtKB-SubCell"/>
</dbReference>
<organism evidence="5 6">
    <name type="scientific">Haematococcus lacustris</name>
    <name type="common">Green alga</name>
    <name type="synonym">Haematococcus pluvialis</name>
    <dbReference type="NCBI Taxonomy" id="44745"/>
    <lineage>
        <taxon>Eukaryota</taxon>
        <taxon>Viridiplantae</taxon>
        <taxon>Chlorophyta</taxon>
        <taxon>core chlorophytes</taxon>
        <taxon>Chlorophyceae</taxon>
        <taxon>CS clade</taxon>
        <taxon>Chlamydomonadales</taxon>
        <taxon>Haematococcaceae</taxon>
        <taxon>Haematococcus</taxon>
    </lineage>
</organism>
<dbReference type="GO" id="GO:0034551">
    <property type="term" value="P:mitochondrial respiratory chain complex III assembly"/>
    <property type="evidence" value="ECO:0007669"/>
    <property type="project" value="InterPro"/>
</dbReference>
<keyword evidence="2" id="KW-0496">Mitochondrion</keyword>
<proteinExistence type="predicted"/>
<accession>A0A6A0A0Y3</accession>
<dbReference type="AlphaFoldDB" id="A0A6A0A0Y3"/>